<organism evidence="2 3">
    <name type="scientific">Halteria grandinella</name>
    <dbReference type="NCBI Taxonomy" id="5974"/>
    <lineage>
        <taxon>Eukaryota</taxon>
        <taxon>Sar</taxon>
        <taxon>Alveolata</taxon>
        <taxon>Ciliophora</taxon>
        <taxon>Intramacronucleata</taxon>
        <taxon>Spirotrichea</taxon>
        <taxon>Stichotrichia</taxon>
        <taxon>Sporadotrichida</taxon>
        <taxon>Halteriidae</taxon>
        <taxon>Halteria</taxon>
    </lineage>
</organism>
<protein>
    <submittedName>
        <fullName evidence="2">Uncharacterized protein</fullName>
    </submittedName>
</protein>
<gene>
    <name evidence="2" type="ORF">FGO68_gene14065</name>
</gene>
<keyword evidence="3" id="KW-1185">Reference proteome</keyword>
<sequence length="351" mass="40940">MNHTTPLHSAKELDTDMPMDVDQEGGHQHLQLSVIQEEDNTHIHLTPLQIKPFTIAKQDENKENVQHLVKQMKVMGVQTRNAKKRKLLEIQQNQAVQQKRDDLSNKRRRQNPVQEEALPCLRESIMYKKREKVLQVKSEAGHSSEEIAMINAKDERERFKRQYTKWRRLYESIVQGKGNHRRSQSQSNLKGFNQVTRVEPFKFQLDQRMLQRRGASCQPVLRPPILHPSQRITSSGLLSKLGHKPQPQEVPLRKPSHSLQPSLHFTLHRRKSHSMDPQLLHTEHRSRIRAILQPPAHHQERPSFRARPMPAFGTLPEFVPLLNEKPLTIPVKIELEVEKRAVSRNASKTHR</sequence>
<dbReference type="EMBL" id="RRYP01019332">
    <property type="protein sequence ID" value="TNV73278.1"/>
    <property type="molecule type" value="Genomic_DNA"/>
</dbReference>
<comment type="caution">
    <text evidence="2">The sequence shown here is derived from an EMBL/GenBank/DDBJ whole genome shotgun (WGS) entry which is preliminary data.</text>
</comment>
<evidence type="ECO:0000256" key="1">
    <source>
        <dbReference type="SAM" id="MobiDB-lite"/>
    </source>
</evidence>
<evidence type="ECO:0000313" key="2">
    <source>
        <dbReference type="EMBL" id="TNV73278.1"/>
    </source>
</evidence>
<feature type="region of interest" description="Disordered" evidence="1">
    <location>
        <begin position="92"/>
        <end position="114"/>
    </location>
</feature>
<feature type="region of interest" description="Disordered" evidence="1">
    <location>
        <begin position="237"/>
        <end position="258"/>
    </location>
</feature>
<dbReference type="Proteomes" id="UP000785679">
    <property type="component" value="Unassembled WGS sequence"/>
</dbReference>
<reference evidence="2" key="1">
    <citation type="submission" date="2019-06" db="EMBL/GenBank/DDBJ databases">
        <authorList>
            <person name="Zheng W."/>
        </authorList>
    </citation>
    <scope>NUCLEOTIDE SEQUENCE</scope>
    <source>
        <strain evidence="2">QDHG01</strain>
    </source>
</reference>
<dbReference type="AlphaFoldDB" id="A0A8J8SWW1"/>
<accession>A0A8J8SWW1</accession>
<evidence type="ECO:0000313" key="3">
    <source>
        <dbReference type="Proteomes" id="UP000785679"/>
    </source>
</evidence>
<name>A0A8J8SWW1_HALGN</name>
<proteinExistence type="predicted"/>